<dbReference type="CDD" id="cd00402">
    <property type="entry name" value="Riboflavin_synthase_like"/>
    <property type="match status" value="1"/>
</dbReference>
<reference evidence="14" key="1">
    <citation type="submission" date="2017-12" db="EMBL/GenBank/DDBJ databases">
        <title>FDA dAtabase for Regulatory Grade micrObial Sequences (FDA-ARGOS): Supporting development and validation of Infectious Disease Dx tests.</title>
        <authorList>
            <person name="Hoffmann M."/>
            <person name="Allard M."/>
            <person name="Evans P."/>
            <person name="Brown E."/>
            <person name="Tallon L."/>
            <person name="Sadzewicz L."/>
            <person name="Sengamalay N."/>
            <person name="Ott S."/>
            <person name="Godinez A."/>
            <person name="Nagaraj S."/>
            <person name="Vavikolanu K."/>
            <person name="Aluvathingal J."/>
            <person name="Nadendla S."/>
            <person name="Sichtig H."/>
        </authorList>
    </citation>
    <scope>NUCLEOTIDE SEQUENCE [LARGE SCALE GENOMIC DNA]</scope>
    <source>
        <strain evidence="14">FDAARGOS_249</strain>
    </source>
</reference>
<dbReference type="AlphaFoldDB" id="A0A2J9PLJ6"/>
<dbReference type="Gene3D" id="2.40.30.20">
    <property type="match status" value="2"/>
</dbReference>
<organism evidence="13 14">
    <name type="scientific">Aerococcus viridans</name>
    <dbReference type="NCBI Taxonomy" id="1377"/>
    <lineage>
        <taxon>Bacteria</taxon>
        <taxon>Bacillati</taxon>
        <taxon>Bacillota</taxon>
        <taxon>Bacilli</taxon>
        <taxon>Lactobacillales</taxon>
        <taxon>Aerococcaceae</taxon>
        <taxon>Aerococcus</taxon>
    </lineage>
</organism>
<dbReference type="EC" id="2.5.1.9" evidence="5 10"/>
<accession>A0A2J9PLJ6</accession>
<evidence type="ECO:0000256" key="3">
    <source>
        <dbReference type="ARBA" id="ARBA00004887"/>
    </source>
</evidence>
<evidence type="ECO:0000259" key="12">
    <source>
        <dbReference type="PROSITE" id="PS51177"/>
    </source>
</evidence>
<dbReference type="GO" id="GO:0004746">
    <property type="term" value="F:riboflavin synthase activity"/>
    <property type="evidence" value="ECO:0007669"/>
    <property type="project" value="UniProtKB-UniRule"/>
</dbReference>
<comment type="pathway">
    <text evidence="3">Cofactor biosynthesis; riboflavin biosynthesis; riboflavin from 2-hydroxy-3-oxobutyl phosphate and 5-amino-6-(D-ribitylamino)uracil: step 2/2.</text>
</comment>
<dbReference type="FunFam" id="2.40.30.20:FF:000004">
    <property type="entry name" value="Riboflavin synthase, alpha subunit"/>
    <property type="match status" value="1"/>
</dbReference>
<dbReference type="InterPro" id="IPR023366">
    <property type="entry name" value="ATP_synth_asu-like_sf"/>
</dbReference>
<comment type="function">
    <text evidence="2">Catalyzes the dismutation of two molecules of 6,7-dimethyl-8-ribityllumazine, resulting in the formation of riboflavin and 5-amino-6-(D-ribitylamino)uracil.</text>
</comment>
<feature type="domain" description="Lumazine-binding" evidence="12">
    <location>
        <begin position="99"/>
        <end position="195"/>
    </location>
</feature>
<dbReference type="GO" id="GO:0009231">
    <property type="term" value="P:riboflavin biosynthetic process"/>
    <property type="evidence" value="ECO:0007669"/>
    <property type="project" value="UniProtKB-KW"/>
</dbReference>
<sequence>MFTGIIEDIGRIESIEAINNDAGFLLTIASEKIVSDVNLGDSISVNGICLTVTNFTDTNFQVEVMPETIAKTSLEGIANNSRVNLERAMKANARFGGHIVSGHIDGIGKITAIEADGIANWYTIQTSKPLMRYIIMKGSIAIDGTSLTVAGVEGDTFKVSIIPHTSEQTIFSTYQVGTIVNLENDIVGKYIEQFTVKEQV</sequence>
<name>A0A2J9PLJ6_9LACT</name>
<evidence type="ECO:0000256" key="10">
    <source>
        <dbReference type="NCBIfam" id="TIGR00187"/>
    </source>
</evidence>
<dbReference type="SUPFAM" id="SSF63380">
    <property type="entry name" value="Riboflavin synthase domain-like"/>
    <property type="match status" value="2"/>
</dbReference>
<evidence type="ECO:0000256" key="11">
    <source>
        <dbReference type="PROSITE-ProRule" id="PRU00524"/>
    </source>
</evidence>
<evidence type="ECO:0000256" key="2">
    <source>
        <dbReference type="ARBA" id="ARBA00002803"/>
    </source>
</evidence>
<comment type="subunit">
    <text evidence="4">Homotrimer.</text>
</comment>
<dbReference type="PIRSF" id="PIRSF000498">
    <property type="entry name" value="Riboflavin_syn_A"/>
    <property type="match status" value="1"/>
</dbReference>
<feature type="domain" description="Lumazine-binding" evidence="12">
    <location>
        <begin position="1"/>
        <end position="98"/>
    </location>
</feature>
<dbReference type="InterPro" id="IPR001783">
    <property type="entry name" value="Lumazine-bd"/>
</dbReference>
<dbReference type="PANTHER" id="PTHR21098">
    <property type="entry name" value="RIBOFLAVIN SYNTHASE ALPHA CHAIN"/>
    <property type="match status" value="1"/>
</dbReference>
<dbReference type="InterPro" id="IPR017938">
    <property type="entry name" value="Riboflavin_synthase-like_b-brl"/>
</dbReference>
<gene>
    <name evidence="13" type="ORF">A6J77_002580</name>
</gene>
<dbReference type="EMBL" id="NBTM02000001">
    <property type="protein sequence ID" value="PNL91176.1"/>
    <property type="molecule type" value="Genomic_DNA"/>
</dbReference>
<dbReference type="NCBIfam" id="TIGR00187">
    <property type="entry name" value="ribE"/>
    <property type="match status" value="1"/>
</dbReference>
<keyword evidence="7" id="KW-0686">Riboflavin biosynthesis</keyword>
<evidence type="ECO:0000256" key="8">
    <source>
        <dbReference type="ARBA" id="ARBA00022679"/>
    </source>
</evidence>
<dbReference type="Proteomes" id="UP000192813">
    <property type="component" value="Unassembled WGS sequence"/>
</dbReference>
<evidence type="ECO:0000256" key="4">
    <source>
        <dbReference type="ARBA" id="ARBA00011233"/>
    </source>
</evidence>
<feature type="repeat" description="Lumazine-binding" evidence="11">
    <location>
        <begin position="99"/>
        <end position="195"/>
    </location>
</feature>
<dbReference type="RefSeq" id="WP_083068006.1">
    <property type="nucleotide sequence ID" value="NZ_NBTM02000001.1"/>
</dbReference>
<evidence type="ECO:0000256" key="7">
    <source>
        <dbReference type="ARBA" id="ARBA00022619"/>
    </source>
</evidence>
<evidence type="ECO:0000256" key="9">
    <source>
        <dbReference type="ARBA" id="ARBA00022737"/>
    </source>
</evidence>
<evidence type="ECO:0000313" key="14">
    <source>
        <dbReference type="Proteomes" id="UP000192813"/>
    </source>
</evidence>
<evidence type="ECO:0000313" key="13">
    <source>
        <dbReference type="EMBL" id="PNL91176.1"/>
    </source>
</evidence>
<comment type="caution">
    <text evidence="13">The sequence shown here is derived from an EMBL/GenBank/DDBJ whole genome shotgun (WGS) entry which is preliminary data.</text>
</comment>
<dbReference type="InterPro" id="IPR026017">
    <property type="entry name" value="Lumazine-bd_dom"/>
</dbReference>
<feature type="repeat" description="Lumazine-binding" evidence="11">
    <location>
        <begin position="1"/>
        <end position="98"/>
    </location>
</feature>
<evidence type="ECO:0000256" key="6">
    <source>
        <dbReference type="ARBA" id="ARBA00013950"/>
    </source>
</evidence>
<proteinExistence type="predicted"/>
<keyword evidence="8" id="KW-0808">Transferase</keyword>
<comment type="catalytic activity">
    <reaction evidence="1">
        <text>2 6,7-dimethyl-8-(1-D-ribityl)lumazine + H(+) = 5-amino-6-(D-ribitylamino)uracil + riboflavin</text>
        <dbReference type="Rhea" id="RHEA:20772"/>
        <dbReference type="ChEBI" id="CHEBI:15378"/>
        <dbReference type="ChEBI" id="CHEBI:15934"/>
        <dbReference type="ChEBI" id="CHEBI:57986"/>
        <dbReference type="ChEBI" id="CHEBI:58201"/>
        <dbReference type="EC" id="2.5.1.9"/>
    </reaction>
</comment>
<dbReference type="PANTHER" id="PTHR21098:SF12">
    <property type="entry name" value="RIBOFLAVIN SYNTHASE"/>
    <property type="match status" value="1"/>
</dbReference>
<dbReference type="NCBIfam" id="NF009566">
    <property type="entry name" value="PRK13020.1"/>
    <property type="match status" value="1"/>
</dbReference>
<dbReference type="NCBIfam" id="NF006767">
    <property type="entry name" value="PRK09289.1"/>
    <property type="match status" value="1"/>
</dbReference>
<evidence type="ECO:0000256" key="1">
    <source>
        <dbReference type="ARBA" id="ARBA00000968"/>
    </source>
</evidence>
<keyword evidence="9" id="KW-0677">Repeat</keyword>
<dbReference type="PROSITE" id="PS51177">
    <property type="entry name" value="LUMAZINE_BIND"/>
    <property type="match status" value="2"/>
</dbReference>
<dbReference type="Pfam" id="PF00677">
    <property type="entry name" value="Lum_binding"/>
    <property type="match status" value="2"/>
</dbReference>
<protein>
    <recommendedName>
        <fullName evidence="6 10">Riboflavin synthase</fullName>
        <ecNumber evidence="5 10">2.5.1.9</ecNumber>
    </recommendedName>
</protein>
<dbReference type="FunFam" id="2.40.30.20:FF:000003">
    <property type="entry name" value="Riboflavin synthase, alpha subunit"/>
    <property type="match status" value="1"/>
</dbReference>
<evidence type="ECO:0000256" key="5">
    <source>
        <dbReference type="ARBA" id="ARBA00012827"/>
    </source>
</evidence>